<name>A0A2T7A3Y6_TUBBO</name>
<keyword evidence="3" id="KW-1185">Reference proteome</keyword>
<evidence type="ECO:0000313" key="2">
    <source>
        <dbReference type="EMBL" id="PUU82439.1"/>
    </source>
</evidence>
<dbReference type="Proteomes" id="UP000244722">
    <property type="component" value="Unassembled WGS sequence"/>
</dbReference>
<organism evidence="2 3">
    <name type="scientific">Tuber borchii</name>
    <name type="common">White truffle</name>
    <dbReference type="NCBI Taxonomy" id="42251"/>
    <lineage>
        <taxon>Eukaryota</taxon>
        <taxon>Fungi</taxon>
        <taxon>Dikarya</taxon>
        <taxon>Ascomycota</taxon>
        <taxon>Pezizomycotina</taxon>
        <taxon>Pezizomycetes</taxon>
        <taxon>Pezizales</taxon>
        <taxon>Tuberaceae</taxon>
        <taxon>Tuber</taxon>
    </lineage>
</organism>
<protein>
    <submittedName>
        <fullName evidence="2">Uncharacterized protein</fullName>
    </submittedName>
</protein>
<dbReference type="OrthoDB" id="5445067at2759"/>
<evidence type="ECO:0000256" key="1">
    <source>
        <dbReference type="SAM" id="MobiDB-lite"/>
    </source>
</evidence>
<accession>A0A2T7A3Y6</accession>
<feature type="region of interest" description="Disordered" evidence="1">
    <location>
        <begin position="251"/>
        <end position="288"/>
    </location>
</feature>
<dbReference type="EMBL" id="NESQ01000028">
    <property type="protein sequence ID" value="PUU82439.1"/>
    <property type="molecule type" value="Genomic_DNA"/>
</dbReference>
<gene>
    <name evidence="2" type="ORF">B9Z19DRAFT_1105765</name>
</gene>
<comment type="caution">
    <text evidence="2">The sequence shown here is derived from an EMBL/GenBank/DDBJ whole genome shotgun (WGS) entry which is preliminary data.</text>
</comment>
<proteinExistence type="predicted"/>
<reference evidence="2 3" key="1">
    <citation type="submission" date="2017-04" db="EMBL/GenBank/DDBJ databases">
        <title>Draft genome sequence of Tuber borchii Vittad., a whitish edible truffle.</title>
        <authorList>
            <consortium name="DOE Joint Genome Institute"/>
            <person name="Murat C."/>
            <person name="Kuo A."/>
            <person name="Barry K.W."/>
            <person name="Clum A."/>
            <person name="Dockter R.B."/>
            <person name="Fauchery L."/>
            <person name="Iotti M."/>
            <person name="Kohler A."/>
            <person name="Labutti K."/>
            <person name="Lindquist E.A."/>
            <person name="Lipzen A."/>
            <person name="Ohm R.A."/>
            <person name="Wang M."/>
            <person name="Grigoriev I.V."/>
            <person name="Zambonelli A."/>
            <person name="Martin F.M."/>
        </authorList>
    </citation>
    <scope>NUCLEOTIDE SEQUENCE [LARGE SCALE GENOMIC DNA]</scope>
    <source>
        <strain evidence="2 3">Tbo3840</strain>
    </source>
</reference>
<dbReference type="STRING" id="42251.A0A2T7A3Y6"/>
<sequence length="288" mass="32094">MRAPSMLCATRIYPGIRTLHMAVIKCQVPRNKNKKVEKKSAVRVLRAASDKVEKKSIGNKEYAYVNQEGGTLLEEIRRLSIMLQPLEGTAIAIRQRFFNGYCLMVGKKPPEEASTSTLDGHKAAYNGNIITDSHMIANGDLEDTSTFYDLYGIPQETAGRYFQSQKLIKMFNKRATVIANPTYHITKWNEHYQTDFNTILAFFENADPKGLASFEAGIRDTQLPATLTFLASLALDRITAIERFLTKPKRVPAKVNPIPGEPNFVSGKPNPVPGEPNPVPGEPKPESK</sequence>
<feature type="compositionally biased region" description="Pro residues" evidence="1">
    <location>
        <begin position="270"/>
        <end position="282"/>
    </location>
</feature>
<dbReference type="AlphaFoldDB" id="A0A2T7A3Y6"/>
<evidence type="ECO:0000313" key="3">
    <source>
        <dbReference type="Proteomes" id="UP000244722"/>
    </source>
</evidence>